<keyword evidence="2" id="KW-0813">Transport</keyword>
<comment type="caution">
    <text evidence="9">The sequence shown here is derived from an EMBL/GenBank/DDBJ whole genome shotgun (WGS) entry which is preliminary data.</text>
</comment>
<dbReference type="Gene3D" id="2.40.50.100">
    <property type="match status" value="1"/>
</dbReference>
<dbReference type="OrthoDB" id="9806939at2"/>
<dbReference type="InterPro" id="IPR058792">
    <property type="entry name" value="Beta-barrel_RND_2"/>
</dbReference>
<evidence type="ECO:0000259" key="4">
    <source>
        <dbReference type="Pfam" id="PF19335"/>
    </source>
</evidence>
<keyword evidence="10" id="KW-1185">Reference proteome</keyword>
<dbReference type="Pfam" id="PF25919">
    <property type="entry name" value="BSH_CusB"/>
    <property type="match status" value="1"/>
</dbReference>
<feature type="domain" description="Heavy metal binding" evidence="4">
    <location>
        <begin position="47"/>
        <end position="73"/>
    </location>
</feature>
<dbReference type="AlphaFoldDB" id="A0A365TIT1"/>
<dbReference type="NCBIfam" id="TIGR01730">
    <property type="entry name" value="RND_mfp"/>
    <property type="match status" value="1"/>
</dbReference>
<evidence type="ECO:0000259" key="8">
    <source>
        <dbReference type="Pfam" id="PF25975"/>
    </source>
</evidence>
<feature type="domain" description="CusB-like barrel-sandwich hybrid" evidence="6">
    <location>
        <begin position="124"/>
        <end position="241"/>
    </location>
</feature>
<feature type="signal peptide" evidence="3">
    <location>
        <begin position="1"/>
        <end position="35"/>
    </location>
</feature>
<reference evidence="10" key="1">
    <citation type="submission" date="2018-06" db="EMBL/GenBank/DDBJ databases">
        <title>Whole genome sequencing of four bacterial strains from South Shetland trench revealing bio-synthetic gene clusters.</title>
        <authorList>
            <person name="Abdel-Mageed W.M."/>
            <person name="Lehri B."/>
            <person name="Jarmusch S."/>
            <person name="Miranda K."/>
            <person name="Goodfellow M."/>
            <person name="Jaspars M."/>
            <person name="Karlyshev A.V."/>
        </authorList>
    </citation>
    <scope>NUCLEOTIDE SEQUENCE [LARGE SCALE GENOMIC DNA]</scope>
    <source>
        <strain evidence="10">SST4</strain>
    </source>
</reference>
<dbReference type="GO" id="GO:0060003">
    <property type="term" value="P:copper ion export"/>
    <property type="evidence" value="ECO:0007669"/>
    <property type="project" value="TreeGrafter"/>
</dbReference>
<name>A0A365TIT1_9GAMM</name>
<dbReference type="InterPro" id="IPR006143">
    <property type="entry name" value="RND_pump_MFP"/>
</dbReference>
<dbReference type="Pfam" id="PF11604">
    <property type="entry name" value="CusF_Ec"/>
    <property type="match status" value="1"/>
</dbReference>
<dbReference type="InterPro" id="IPR042230">
    <property type="entry name" value="CusF_sf"/>
</dbReference>
<dbReference type="Pfam" id="PF25954">
    <property type="entry name" value="Beta-barrel_RND_2"/>
    <property type="match status" value="1"/>
</dbReference>
<dbReference type="EMBL" id="QNTU01000021">
    <property type="protein sequence ID" value="RBI65253.1"/>
    <property type="molecule type" value="Genomic_DNA"/>
</dbReference>
<dbReference type="GO" id="GO:0030288">
    <property type="term" value="C:outer membrane-bounded periplasmic space"/>
    <property type="evidence" value="ECO:0007669"/>
    <property type="project" value="TreeGrafter"/>
</dbReference>
<accession>A0A365TIT1</accession>
<feature type="domain" description="CusB-like three alpha-helical bundle" evidence="5">
    <location>
        <begin position="161"/>
        <end position="206"/>
    </location>
</feature>
<dbReference type="RefSeq" id="WP_035564331.1">
    <property type="nucleotide sequence ID" value="NZ_QNTU01000021.1"/>
</dbReference>
<dbReference type="GO" id="GO:0046914">
    <property type="term" value="F:transition metal ion binding"/>
    <property type="evidence" value="ECO:0007669"/>
    <property type="project" value="TreeGrafter"/>
</dbReference>
<organism evidence="9 10">
    <name type="scientific">Vreelandella sulfidaeris</name>
    <dbReference type="NCBI Taxonomy" id="115553"/>
    <lineage>
        <taxon>Bacteria</taxon>
        <taxon>Pseudomonadati</taxon>
        <taxon>Pseudomonadota</taxon>
        <taxon>Gammaproteobacteria</taxon>
        <taxon>Oceanospirillales</taxon>
        <taxon>Halomonadaceae</taxon>
        <taxon>Vreelandella</taxon>
    </lineage>
</organism>
<dbReference type="Pfam" id="PF19335">
    <property type="entry name" value="HMBD"/>
    <property type="match status" value="1"/>
</dbReference>
<dbReference type="SUPFAM" id="SSF111369">
    <property type="entry name" value="HlyD-like secretion proteins"/>
    <property type="match status" value="1"/>
</dbReference>
<dbReference type="InterPro" id="IPR058791">
    <property type="entry name" value="3HB_CusB"/>
</dbReference>
<dbReference type="GO" id="GO:0015679">
    <property type="term" value="P:plasma membrane copper ion transport"/>
    <property type="evidence" value="ECO:0007669"/>
    <property type="project" value="TreeGrafter"/>
</dbReference>
<dbReference type="InterPro" id="IPR058649">
    <property type="entry name" value="CzcB_C"/>
</dbReference>
<evidence type="ECO:0000256" key="3">
    <source>
        <dbReference type="SAM" id="SignalP"/>
    </source>
</evidence>
<evidence type="ECO:0000259" key="5">
    <source>
        <dbReference type="Pfam" id="PF25869"/>
    </source>
</evidence>
<dbReference type="Pfam" id="PF25869">
    <property type="entry name" value="3HB_CusB"/>
    <property type="match status" value="1"/>
</dbReference>
<dbReference type="Pfam" id="PF25975">
    <property type="entry name" value="CzcB_C"/>
    <property type="match status" value="1"/>
</dbReference>
<dbReference type="Proteomes" id="UP000252204">
    <property type="component" value="Unassembled WGS sequence"/>
</dbReference>
<protein>
    <submittedName>
        <fullName evidence="9">Efflux RND transporter periplasmic adaptor subunit</fullName>
    </submittedName>
</protein>
<dbReference type="InterPro" id="IPR058790">
    <property type="entry name" value="BSH_CusB"/>
</dbReference>
<evidence type="ECO:0000256" key="2">
    <source>
        <dbReference type="ARBA" id="ARBA00022448"/>
    </source>
</evidence>
<dbReference type="Gene3D" id="2.40.420.20">
    <property type="match status" value="1"/>
</dbReference>
<feature type="domain" description="CusB-like beta-barrel" evidence="7">
    <location>
        <begin position="245"/>
        <end position="321"/>
    </location>
</feature>
<evidence type="ECO:0000313" key="10">
    <source>
        <dbReference type="Proteomes" id="UP000252204"/>
    </source>
</evidence>
<dbReference type="FunFam" id="2.40.30.170:FF:000010">
    <property type="entry name" value="Efflux RND transporter periplasmic adaptor subunit"/>
    <property type="match status" value="1"/>
</dbReference>
<dbReference type="PANTHER" id="PTHR30097:SF15">
    <property type="entry name" value="CATION EFFLUX SYSTEM PROTEIN CUSB"/>
    <property type="match status" value="1"/>
</dbReference>
<evidence type="ECO:0000256" key="1">
    <source>
        <dbReference type="ARBA" id="ARBA00009477"/>
    </source>
</evidence>
<gene>
    <name evidence="9" type="ORF">DQ400_18985</name>
</gene>
<dbReference type="Gene3D" id="6.10.140.730">
    <property type="match status" value="1"/>
</dbReference>
<dbReference type="InterPro" id="IPR021647">
    <property type="entry name" value="CusF_Ec"/>
</dbReference>
<sequence>MIFKIKRRALLIGWPRVLGFTGLVGLSLATLPAHAQADEQQDKEVLYWYDPMYPQQRFDEPGPSPFMDMDLVPRYADEGGDGASMSIDPGIMQNLGMRVATVTRESVSEIVTAAGILTFDERDVAIVQARSGGFVERVYGLAPEDVVEKGAPLADFLVPAWVAAQEEYLALRSLDEPQLLEAAHQRMRLAGMPAEYITQLERGAKAISVWTVSSPISGVLRTLEVREGMTLPAGAPLARINGLETVWLEVAVPESQMSVLAMGQPVEARLPAFPGEALQGTIETILSEANLDSRTVRVRIELPNPEQRLRPGMTAEVTLTRSDEMALVLPTEAVIRTGRRTLVMVTEGEGKYRPIEVRTGREAGGKTEVLEGLEENQQVVASGQFLLDSEASLRGLTTQMNQPVSAPEPALHEAEGTIITLEEGAIVLSHGPFKTLNMPGMTMSFPIAEESLLQDLAQDDRVRVGVSESDEGLVIKRIEKLGGQL</sequence>
<dbReference type="PANTHER" id="PTHR30097">
    <property type="entry name" value="CATION EFFLUX SYSTEM PROTEIN CUSB"/>
    <property type="match status" value="1"/>
</dbReference>
<dbReference type="InterPro" id="IPR045800">
    <property type="entry name" value="HMBD"/>
</dbReference>
<dbReference type="Gene3D" id="2.40.30.170">
    <property type="match status" value="1"/>
</dbReference>
<feature type="domain" description="CzcB-like C-terminal circularly permuted SH3-like" evidence="8">
    <location>
        <begin position="329"/>
        <end position="387"/>
    </location>
</feature>
<dbReference type="InterPro" id="IPR051909">
    <property type="entry name" value="MFP_Cation_Efflux"/>
</dbReference>
<dbReference type="GO" id="GO:0022857">
    <property type="term" value="F:transmembrane transporter activity"/>
    <property type="evidence" value="ECO:0007669"/>
    <property type="project" value="InterPro"/>
</dbReference>
<proteinExistence type="inferred from homology"/>
<feature type="chain" id="PRO_5016858327" evidence="3">
    <location>
        <begin position="36"/>
        <end position="485"/>
    </location>
</feature>
<keyword evidence="3" id="KW-0732">Signal</keyword>
<evidence type="ECO:0000259" key="6">
    <source>
        <dbReference type="Pfam" id="PF25919"/>
    </source>
</evidence>
<comment type="similarity">
    <text evidence="1">Belongs to the membrane fusion protein (MFP) (TC 8.A.1) family.</text>
</comment>
<evidence type="ECO:0000259" key="7">
    <source>
        <dbReference type="Pfam" id="PF25954"/>
    </source>
</evidence>
<dbReference type="Gene3D" id="2.40.50.320">
    <property type="entry name" value="Copper binding periplasmic protein CusF"/>
    <property type="match status" value="1"/>
</dbReference>
<dbReference type="GO" id="GO:0016020">
    <property type="term" value="C:membrane"/>
    <property type="evidence" value="ECO:0007669"/>
    <property type="project" value="InterPro"/>
</dbReference>
<evidence type="ECO:0000313" key="9">
    <source>
        <dbReference type="EMBL" id="RBI65253.1"/>
    </source>
</evidence>